<proteinExistence type="predicted"/>
<dbReference type="Proteomes" id="UP000317243">
    <property type="component" value="Unassembled WGS sequence"/>
</dbReference>
<organism evidence="1 2">
    <name type="scientific">Thalassoglobus neptunius</name>
    <dbReference type="NCBI Taxonomy" id="1938619"/>
    <lineage>
        <taxon>Bacteria</taxon>
        <taxon>Pseudomonadati</taxon>
        <taxon>Planctomycetota</taxon>
        <taxon>Planctomycetia</taxon>
        <taxon>Planctomycetales</taxon>
        <taxon>Planctomycetaceae</taxon>
        <taxon>Thalassoglobus</taxon>
    </lineage>
</organism>
<evidence type="ECO:0000313" key="2">
    <source>
        <dbReference type="Proteomes" id="UP000317243"/>
    </source>
</evidence>
<gene>
    <name evidence="1" type="ORF">KOR42_45370</name>
</gene>
<comment type="caution">
    <text evidence="1">The sequence shown here is derived from an EMBL/GenBank/DDBJ whole genome shotgun (WGS) entry which is preliminary data.</text>
</comment>
<dbReference type="OrthoDB" id="268167at2"/>
<evidence type="ECO:0000313" key="1">
    <source>
        <dbReference type="EMBL" id="TWT43007.1"/>
    </source>
</evidence>
<name>A0A5C5VY00_9PLAN</name>
<accession>A0A5C5VY00</accession>
<keyword evidence="2" id="KW-1185">Reference proteome</keyword>
<reference evidence="1 2" key="1">
    <citation type="submission" date="2019-02" db="EMBL/GenBank/DDBJ databases">
        <title>Deep-cultivation of Planctomycetes and their phenomic and genomic characterization uncovers novel biology.</title>
        <authorList>
            <person name="Wiegand S."/>
            <person name="Jogler M."/>
            <person name="Boedeker C."/>
            <person name="Pinto D."/>
            <person name="Vollmers J."/>
            <person name="Rivas-Marin E."/>
            <person name="Kohn T."/>
            <person name="Peeters S.H."/>
            <person name="Heuer A."/>
            <person name="Rast P."/>
            <person name="Oberbeckmann S."/>
            <person name="Bunk B."/>
            <person name="Jeske O."/>
            <person name="Meyerdierks A."/>
            <person name="Storesund J.E."/>
            <person name="Kallscheuer N."/>
            <person name="Luecker S."/>
            <person name="Lage O.M."/>
            <person name="Pohl T."/>
            <person name="Merkel B.J."/>
            <person name="Hornburger P."/>
            <person name="Mueller R.-W."/>
            <person name="Bruemmer F."/>
            <person name="Labrenz M."/>
            <person name="Spormann A.M."/>
            <person name="Op Den Camp H."/>
            <person name="Overmann J."/>
            <person name="Amann R."/>
            <person name="Jetten M.S.M."/>
            <person name="Mascher T."/>
            <person name="Medema M.H."/>
            <person name="Devos D.P."/>
            <person name="Kaster A.-K."/>
            <person name="Ovreas L."/>
            <person name="Rohde M."/>
            <person name="Galperin M.Y."/>
            <person name="Jogler C."/>
        </authorList>
    </citation>
    <scope>NUCLEOTIDE SEQUENCE [LARGE SCALE GENOMIC DNA]</scope>
    <source>
        <strain evidence="1 2">KOR42</strain>
    </source>
</reference>
<protein>
    <submittedName>
        <fullName evidence="1">Uncharacterized protein</fullName>
    </submittedName>
</protein>
<dbReference type="EMBL" id="SIHI01000035">
    <property type="protein sequence ID" value="TWT43007.1"/>
    <property type="molecule type" value="Genomic_DNA"/>
</dbReference>
<sequence>MRSFSFDISRDLFFNNDGELTDLGKKHLTFLAGQMKRLPFDLTINTPSTQNIVDTTKLATYLIMDNGVSLQQVAVGVLTNSDIPPQKLRLVLNHEE</sequence>
<dbReference type="AlphaFoldDB" id="A0A5C5VY00"/>